<keyword evidence="1" id="KW-1133">Transmembrane helix</keyword>
<feature type="domain" description="Reverse transcriptase Ty1/copia-type" evidence="2">
    <location>
        <begin position="47"/>
        <end position="140"/>
    </location>
</feature>
<reference evidence="3" key="1">
    <citation type="submission" date="2022-12" db="EMBL/GenBank/DDBJ databases">
        <title>Draft genome assemblies for two species of Escallonia (Escalloniales).</title>
        <authorList>
            <person name="Chanderbali A."/>
            <person name="Dervinis C."/>
            <person name="Anghel I."/>
            <person name="Soltis D."/>
            <person name="Soltis P."/>
            <person name="Zapata F."/>
        </authorList>
    </citation>
    <scope>NUCLEOTIDE SEQUENCE</scope>
    <source>
        <strain evidence="3">UCBG64.0493</strain>
        <tissue evidence="3">Leaf</tissue>
    </source>
</reference>
<protein>
    <recommendedName>
        <fullName evidence="2">Reverse transcriptase Ty1/copia-type domain-containing protein</fullName>
    </recommendedName>
</protein>
<accession>A0AA88VFT7</accession>
<dbReference type="InterPro" id="IPR013103">
    <property type="entry name" value="RVT_2"/>
</dbReference>
<organism evidence="3 4">
    <name type="scientific">Escallonia herrerae</name>
    <dbReference type="NCBI Taxonomy" id="1293975"/>
    <lineage>
        <taxon>Eukaryota</taxon>
        <taxon>Viridiplantae</taxon>
        <taxon>Streptophyta</taxon>
        <taxon>Embryophyta</taxon>
        <taxon>Tracheophyta</taxon>
        <taxon>Spermatophyta</taxon>
        <taxon>Magnoliopsida</taxon>
        <taxon>eudicotyledons</taxon>
        <taxon>Gunneridae</taxon>
        <taxon>Pentapetalae</taxon>
        <taxon>asterids</taxon>
        <taxon>campanulids</taxon>
        <taxon>Escalloniales</taxon>
        <taxon>Escalloniaceae</taxon>
        <taxon>Escallonia</taxon>
    </lineage>
</organism>
<evidence type="ECO:0000256" key="1">
    <source>
        <dbReference type="SAM" id="Phobius"/>
    </source>
</evidence>
<keyword evidence="1" id="KW-0472">Membrane</keyword>
<dbReference type="EMBL" id="JAVXUP010001989">
    <property type="protein sequence ID" value="KAK3006459.1"/>
    <property type="molecule type" value="Genomic_DNA"/>
</dbReference>
<gene>
    <name evidence="3" type="ORF">RJ639_015697</name>
</gene>
<name>A0AA88VFT7_9ASTE</name>
<evidence type="ECO:0000259" key="2">
    <source>
        <dbReference type="Pfam" id="PF07727"/>
    </source>
</evidence>
<keyword evidence="1" id="KW-0812">Transmembrane</keyword>
<comment type="caution">
    <text evidence="3">The sequence shown here is derived from an EMBL/GenBank/DDBJ whole genome shotgun (WGS) entry which is preliminary data.</text>
</comment>
<dbReference type="Pfam" id="PF07727">
    <property type="entry name" value="RVT_2"/>
    <property type="match status" value="1"/>
</dbReference>
<feature type="transmembrane region" description="Helical" evidence="1">
    <location>
        <begin position="238"/>
        <end position="256"/>
    </location>
</feature>
<sequence length="428" mass="47518">MSTSFGPDFLTYLLENEPRTYSEAMLSPDAPHWKEAVNNEIESIMQNYTWELVDLPHGNKPLGCKWIYKRKMKADGTIEKYKARLVVKGFRQKEGLDYFDTYSPVTRITSIRILIVIAAINNLEIHQMDVKIAFLNGDLYRATQGPLTVETNTNKLLPLLEHPINNGCSHITTSPDEPVRSLYKVPSISIKFREAACGRTTEQSKSPSQQPLGRQVAPPSSAVDYEIAVVAPVAKLDLMTMVIAFCLGIAVGLATLRVQTRTRFQATLNMVSLRSRTLPLSLQLALVHLRSSFAEVTPNYFAMNDGKEGADMFQHSRQRRELGRAILGNEDGTKSSSSVVGRLLGDGGSGCRSRSTGMQDGASNSVESISMASLCLWEAVIHNWYEMLLDKRNPYAYWNLSWLDGGLMIDSSALIQRLSDAAAYADNG</sequence>
<proteinExistence type="predicted"/>
<evidence type="ECO:0000313" key="3">
    <source>
        <dbReference type="EMBL" id="KAK3006459.1"/>
    </source>
</evidence>
<evidence type="ECO:0000313" key="4">
    <source>
        <dbReference type="Proteomes" id="UP001188597"/>
    </source>
</evidence>
<dbReference type="AlphaFoldDB" id="A0AA88VFT7"/>
<dbReference type="Proteomes" id="UP001188597">
    <property type="component" value="Unassembled WGS sequence"/>
</dbReference>
<keyword evidence="4" id="KW-1185">Reference proteome</keyword>